<keyword evidence="3" id="KW-0690">Ribosome biogenesis</keyword>
<dbReference type="InterPro" id="IPR031167">
    <property type="entry name" value="G_OBG"/>
</dbReference>
<dbReference type="GO" id="GO:0000287">
    <property type="term" value="F:magnesium ion binding"/>
    <property type="evidence" value="ECO:0007669"/>
    <property type="project" value="InterPro"/>
</dbReference>
<comment type="subcellular location">
    <subcellularLocation>
        <location evidence="1">Nucleus</location>
        <location evidence="1">Nucleolus</location>
    </subcellularLocation>
</comment>
<dbReference type="OrthoDB" id="347018at2759"/>
<accession>A0A6P3VK63</accession>
<dbReference type="InterPro" id="IPR027417">
    <property type="entry name" value="P-loop_NTPase"/>
</dbReference>
<dbReference type="InterPro" id="IPR045086">
    <property type="entry name" value="OBG_GTPase"/>
</dbReference>
<evidence type="ECO:0000256" key="7">
    <source>
        <dbReference type="ARBA" id="ARBA00039729"/>
    </source>
</evidence>
<dbReference type="CDD" id="cd01898">
    <property type="entry name" value="Obg"/>
    <property type="match status" value="1"/>
</dbReference>
<dbReference type="Gene3D" id="3.40.50.300">
    <property type="entry name" value="P-loop containing nucleotide triphosphate hydrolases"/>
    <property type="match status" value="1"/>
</dbReference>
<dbReference type="SUPFAM" id="SSF82051">
    <property type="entry name" value="Obg GTP-binding protein N-terminal domain"/>
    <property type="match status" value="1"/>
</dbReference>
<dbReference type="GO" id="GO:0005730">
    <property type="term" value="C:nucleolus"/>
    <property type="evidence" value="ECO:0007669"/>
    <property type="project" value="UniProtKB-SubCell"/>
</dbReference>
<dbReference type="GO" id="GO:0003924">
    <property type="term" value="F:GTPase activity"/>
    <property type="evidence" value="ECO:0007669"/>
    <property type="project" value="InterPro"/>
</dbReference>
<dbReference type="PRINTS" id="PR00326">
    <property type="entry name" value="GTP1OBG"/>
</dbReference>
<organism evidence="10 11">
    <name type="scientific">Clupea harengus</name>
    <name type="common">Atlantic herring</name>
    <dbReference type="NCBI Taxonomy" id="7950"/>
    <lineage>
        <taxon>Eukaryota</taxon>
        <taxon>Metazoa</taxon>
        <taxon>Chordata</taxon>
        <taxon>Craniata</taxon>
        <taxon>Vertebrata</taxon>
        <taxon>Euteleostomi</taxon>
        <taxon>Actinopterygii</taxon>
        <taxon>Neopterygii</taxon>
        <taxon>Teleostei</taxon>
        <taxon>Clupei</taxon>
        <taxon>Clupeiformes</taxon>
        <taxon>Clupeoidei</taxon>
        <taxon>Clupeidae</taxon>
        <taxon>Clupea</taxon>
    </lineage>
</organism>
<dbReference type="Proteomes" id="UP000515152">
    <property type="component" value="Chromosome 11"/>
</dbReference>
<dbReference type="Gene3D" id="2.70.210.12">
    <property type="entry name" value="GTP1/OBG domain"/>
    <property type="match status" value="1"/>
</dbReference>
<evidence type="ECO:0000256" key="1">
    <source>
        <dbReference type="ARBA" id="ARBA00004604"/>
    </source>
</evidence>
<dbReference type="Pfam" id="PF01018">
    <property type="entry name" value="GTP1_OBG"/>
    <property type="match status" value="1"/>
</dbReference>
<dbReference type="GeneID" id="105891964"/>
<dbReference type="SUPFAM" id="SSF52540">
    <property type="entry name" value="P-loop containing nucleoside triphosphate hydrolases"/>
    <property type="match status" value="1"/>
</dbReference>
<evidence type="ECO:0000256" key="2">
    <source>
        <dbReference type="ARBA" id="ARBA00007699"/>
    </source>
</evidence>
<feature type="domain" description="OBG-type G" evidence="8">
    <location>
        <begin position="149"/>
        <end position="344"/>
    </location>
</feature>
<dbReference type="GO" id="GO:0042254">
    <property type="term" value="P:ribosome biogenesis"/>
    <property type="evidence" value="ECO:0007669"/>
    <property type="project" value="UniProtKB-UniRule"/>
</dbReference>
<dbReference type="GO" id="GO:0005525">
    <property type="term" value="F:GTP binding"/>
    <property type="evidence" value="ECO:0007669"/>
    <property type="project" value="UniProtKB-KW"/>
</dbReference>
<dbReference type="Pfam" id="PF01926">
    <property type="entry name" value="MMR_HSR1"/>
    <property type="match status" value="1"/>
</dbReference>
<sequence>MVWLSRCCCRKYGNFVDHLRVFVKGGSGGMGLPRLGGQGGEGGDVWVVASKDLSLKRIKDRYPEKRFVAEVGDNSVVRALKGKKGSDREILAPPGITVTNDNGKVLGVLNVVGDKVRVARGGQGGSFHSSFHPSKGQVRHVRLDLKLIADMGLVGFPNAGKSTLLSAISHATPEIASYPFTTLKPEIGKVMYDDHKQVSVADLPGLIEGAHMNRGMGHKFLKHVERTKQLLLVVDVCGFQLASKTPFRSAFQAVQLLAKELELYKEELLSKPAILVVNKMDLPEAGEKLDELMHQLDNQEDFRHLIPEDMVPSHFPTFSHTVPVSASSGLGVAHLQQLIRQSLEEQDAKATERQRHDKLRELRKAVPLAPGPASPKWGLPYQA</sequence>
<protein>
    <recommendedName>
        <fullName evidence="7">GTP-binding protein 10</fullName>
    </recommendedName>
</protein>
<dbReference type="AlphaFoldDB" id="A0A6P3VK63"/>
<dbReference type="InterPro" id="IPR006169">
    <property type="entry name" value="GTP1_OBG_dom"/>
</dbReference>
<dbReference type="PANTHER" id="PTHR11702">
    <property type="entry name" value="DEVELOPMENTALLY REGULATED GTP-BINDING PROTEIN-RELATED"/>
    <property type="match status" value="1"/>
</dbReference>
<gene>
    <name evidence="11" type="primary">gtpbp10</name>
</gene>
<evidence type="ECO:0000256" key="4">
    <source>
        <dbReference type="ARBA" id="ARBA00022741"/>
    </source>
</evidence>
<dbReference type="RefSeq" id="XP_012673629.1">
    <property type="nucleotide sequence ID" value="XM_012818175.3"/>
</dbReference>
<dbReference type="PROSITE" id="PS51710">
    <property type="entry name" value="G_OBG"/>
    <property type="match status" value="1"/>
</dbReference>
<reference evidence="11" key="1">
    <citation type="submission" date="2025-08" db="UniProtKB">
        <authorList>
            <consortium name="RefSeq"/>
        </authorList>
    </citation>
    <scope>IDENTIFICATION</scope>
</reference>
<evidence type="ECO:0000313" key="10">
    <source>
        <dbReference type="Proteomes" id="UP000515152"/>
    </source>
</evidence>
<dbReference type="GO" id="GO:0005739">
    <property type="term" value="C:mitochondrion"/>
    <property type="evidence" value="ECO:0007669"/>
    <property type="project" value="TreeGrafter"/>
</dbReference>
<dbReference type="PROSITE" id="PS51883">
    <property type="entry name" value="OBG"/>
    <property type="match status" value="1"/>
</dbReference>
<keyword evidence="5" id="KW-0342">GTP-binding</keyword>
<evidence type="ECO:0000313" key="11">
    <source>
        <dbReference type="RefSeq" id="XP_012673629.1"/>
    </source>
</evidence>
<dbReference type="InterPro" id="IPR036726">
    <property type="entry name" value="GTP1_OBG_dom_sf"/>
</dbReference>
<keyword evidence="6" id="KW-0539">Nucleus</keyword>
<dbReference type="PIRSF" id="PIRSF002401">
    <property type="entry name" value="GTP_bd_Obg/CgtA"/>
    <property type="match status" value="1"/>
</dbReference>
<keyword evidence="10" id="KW-1185">Reference proteome</keyword>
<keyword evidence="4" id="KW-0547">Nucleotide-binding</keyword>
<evidence type="ECO:0000256" key="5">
    <source>
        <dbReference type="ARBA" id="ARBA00023134"/>
    </source>
</evidence>
<dbReference type="InterPro" id="IPR014100">
    <property type="entry name" value="GTP-bd_Obg/CgtA"/>
</dbReference>
<comment type="similarity">
    <text evidence="2">Belongs to the TRAFAC class OBG-HflX-like GTPase superfamily. OBG GTPase family.</text>
</comment>
<evidence type="ECO:0000259" key="9">
    <source>
        <dbReference type="PROSITE" id="PS51883"/>
    </source>
</evidence>
<evidence type="ECO:0000256" key="6">
    <source>
        <dbReference type="ARBA" id="ARBA00023242"/>
    </source>
</evidence>
<dbReference type="KEGG" id="char:105891964"/>
<proteinExistence type="inferred from homology"/>
<name>A0A6P3VK63_CLUHA</name>
<evidence type="ECO:0000256" key="3">
    <source>
        <dbReference type="ARBA" id="ARBA00022517"/>
    </source>
</evidence>
<dbReference type="InterPro" id="IPR006073">
    <property type="entry name" value="GTP-bd"/>
</dbReference>
<evidence type="ECO:0000259" key="8">
    <source>
        <dbReference type="PROSITE" id="PS51710"/>
    </source>
</evidence>
<dbReference type="PANTHER" id="PTHR11702:SF43">
    <property type="entry name" value="GTP-BINDING PROTEIN 10"/>
    <property type="match status" value="1"/>
</dbReference>
<dbReference type="CTD" id="85865"/>
<feature type="domain" description="Obg" evidence="9">
    <location>
        <begin position="13"/>
        <end position="148"/>
    </location>
</feature>